<dbReference type="InterPro" id="IPR017582">
    <property type="entry name" value="SelU"/>
</dbReference>
<dbReference type="InterPro" id="IPR058840">
    <property type="entry name" value="AAA_SelU"/>
</dbReference>
<dbReference type="InterPro" id="IPR036873">
    <property type="entry name" value="Rhodanese-like_dom_sf"/>
</dbReference>
<dbReference type="eggNOG" id="COG2603">
    <property type="taxonomic scope" value="Bacteria"/>
</dbReference>
<accession>H5XWE9</accession>
<evidence type="ECO:0000313" key="4">
    <source>
        <dbReference type="Proteomes" id="UP000005104"/>
    </source>
</evidence>
<evidence type="ECO:0000256" key="1">
    <source>
        <dbReference type="ARBA" id="ARBA00023266"/>
    </source>
</evidence>
<dbReference type="SUPFAM" id="SSF52821">
    <property type="entry name" value="Rhodanese/Cell cycle control phosphatase"/>
    <property type="match status" value="1"/>
</dbReference>
<reference evidence="3 4" key="1">
    <citation type="submission" date="2011-11" db="EMBL/GenBank/DDBJ databases">
        <title>The Noncontiguous Finished genome of Desulfosporosinus youngiae DSM 17734.</title>
        <authorList>
            <consortium name="US DOE Joint Genome Institute (JGI-PGF)"/>
            <person name="Lucas S."/>
            <person name="Han J."/>
            <person name="Lapidus A."/>
            <person name="Cheng J.-F."/>
            <person name="Goodwin L."/>
            <person name="Pitluck S."/>
            <person name="Peters L."/>
            <person name="Ovchinnikova G."/>
            <person name="Lu M."/>
            <person name="Land M.L."/>
            <person name="Hauser L."/>
            <person name="Pester M."/>
            <person name="Spring S."/>
            <person name="Ollivier B."/>
            <person name="Rattei T."/>
            <person name="Klenk H.-P."/>
            <person name="Wagner M."/>
            <person name="Loy A."/>
            <person name="Woyke T.J."/>
        </authorList>
    </citation>
    <scope>NUCLEOTIDE SEQUENCE [LARGE SCALE GENOMIC DNA]</scope>
    <source>
        <strain evidence="3 4">DSM 17734</strain>
    </source>
</reference>
<protein>
    <submittedName>
        <fullName evidence="3">tRNA 2-selenouridine synthase</fullName>
    </submittedName>
</protein>
<dbReference type="PANTHER" id="PTHR30401">
    <property type="entry name" value="TRNA 2-SELENOURIDINE SYNTHASE"/>
    <property type="match status" value="1"/>
</dbReference>
<dbReference type="STRING" id="768710.DesyoDRAFT_3288"/>
<dbReference type="PROSITE" id="PS50206">
    <property type="entry name" value="RHODANESE_3"/>
    <property type="match status" value="1"/>
</dbReference>
<dbReference type="OrthoDB" id="9808735at2"/>
<feature type="domain" description="Rhodanese" evidence="2">
    <location>
        <begin position="12"/>
        <end position="129"/>
    </location>
</feature>
<dbReference type="GO" id="GO:0043828">
    <property type="term" value="F:tRNA 2-selenouridine synthase activity"/>
    <property type="evidence" value="ECO:0007669"/>
    <property type="project" value="InterPro"/>
</dbReference>
<dbReference type="InterPro" id="IPR001763">
    <property type="entry name" value="Rhodanese-like_dom"/>
</dbReference>
<gene>
    <name evidence="3" type="ORF">DesyoDRAFT_3288</name>
</gene>
<dbReference type="EMBL" id="CM001441">
    <property type="protein sequence ID" value="EHQ90318.1"/>
    <property type="molecule type" value="Genomic_DNA"/>
</dbReference>
<evidence type="ECO:0000259" key="2">
    <source>
        <dbReference type="PROSITE" id="PS50206"/>
    </source>
</evidence>
<dbReference type="Proteomes" id="UP000005104">
    <property type="component" value="Chromosome"/>
</dbReference>
<keyword evidence="4" id="KW-1185">Reference proteome</keyword>
<dbReference type="RefSeq" id="WP_007784655.1">
    <property type="nucleotide sequence ID" value="NZ_CM001441.1"/>
</dbReference>
<dbReference type="SMART" id="SM00450">
    <property type="entry name" value="RHOD"/>
    <property type="match status" value="1"/>
</dbReference>
<dbReference type="AlphaFoldDB" id="H5XWE9"/>
<dbReference type="NCBIfam" id="NF008750">
    <property type="entry name" value="PRK11784.1-2"/>
    <property type="match status" value="1"/>
</dbReference>
<dbReference type="Pfam" id="PF00581">
    <property type="entry name" value="Rhodanese"/>
    <property type="match status" value="1"/>
</dbReference>
<organism evidence="3 4">
    <name type="scientific">Desulfosporosinus youngiae DSM 17734</name>
    <dbReference type="NCBI Taxonomy" id="768710"/>
    <lineage>
        <taxon>Bacteria</taxon>
        <taxon>Bacillati</taxon>
        <taxon>Bacillota</taxon>
        <taxon>Clostridia</taxon>
        <taxon>Eubacteriales</taxon>
        <taxon>Desulfitobacteriaceae</taxon>
        <taxon>Desulfosporosinus</taxon>
    </lineage>
</organism>
<dbReference type="GO" id="GO:0002098">
    <property type="term" value="P:tRNA wobble uridine modification"/>
    <property type="evidence" value="ECO:0007669"/>
    <property type="project" value="InterPro"/>
</dbReference>
<dbReference type="PANTHER" id="PTHR30401:SF0">
    <property type="entry name" value="TRNA 2-SELENOURIDINE SYNTHASE"/>
    <property type="match status" value="1"/>
</dbReference>
<dbReference type="NCBIfam" id="TIGR03167">
    <property type="entry name" value="tRNA_sel_U_synt"/>
    <property type="match status" value="1"/>
</dbReference>
<proteinExistence type="predicted"/>
<name>H5XWE9_9FIRM</name>
<keyword evidence="1" id="KW-0711">Selenium</keyword>
<dbReference type="Gene3D" id="3.40.250.10">
    <property type="entry name" value="Rhodanese-like domain"/>
    <property type="match status" value="1"/>
</dbReference>
<sequence length="360" mass="40523">MIKEINVEELQTLDKPILIDVRSEGEYAEATIPGAVNLPLFNNQERAEIGTTYTQASPGLARELGLSIISPKLSGLVKQVEELAKKGPLVLFCWRGGMRSKSLATVADLMGIPIYRLQGGYKAYRSQVVEFFQKKLPFQVVVLRGNTGVGKTEFLRRLRAEGYPAIDLEKLANNRGSVFGAMGLGNPPSQKKFEGLLFEELATLGEFSYIIVECESKRIGRVTLPPSFFSAMQEGIQILQYDSIKNRVQRLINEYTSVPDAFQEISVALERLIKTLGHVKVQELRTLLESNCLEEFTEQLLVDYYDKLYAYPNEPSSDYAFYINYEEPVKALRELECYLDEKVAQQGGKSSVSRVRYSAK</sequence>
<dbReference type="Pfam" id="PF26341">
    <property type="entry name" value="AAA_SelU"/>
    <property type="match status" value="1"/>
</dbReference>
<dbReference type="HOGENOM" id="CLU_043456_0_0_9"/>
<evidence type="ECO:0000313" key="3">
    <source>
        <dbReference type="EMBL" id="EHQ90318.1"/>
    </source>
</evidence>